<protein>
    <submittedName>
        <fullName evidence="2">DUF4126 domain-containing protein</fullName>
    </submittedName>
</protein>
<evidence type="ECO:0000313" key="3">
    <source>
        <dbReference type="Proteomes" id="UP000595053"/>
    </source>
</evidence>
<reference evidence="2 3" key="1">
    <citation type="submission" date="2020-10" db="EMBL/GenBank/DDBJ databases">
        <title>Trueperella pecoris sp. nov. isolated from bovine and porcine specimens.</title>
        <authorList>
            <person name="Schoenecker L."/>
            <person name="Schnydrig P."/>
            <person name="Brodard I."/>
            <person name="Thomann A."/>
            <person name="Hemphill A."/>
            <person name="Rodriguez-Campos S."/>
            <person name="Perreten V."/>
            <person name="Jores J."/>
            <person name="Kittl S."/>
        </authorList>
    </citation>
    <scope>NUCLEOTIDE SEQUENCE [LARGE SCALE GENOMIC DNA]</scope>
    <source>
        <strain evidence="2 3">15A0121</strain>
    </source>
</reference>
<organism evidence="2 3">
    <name type="scientific">Trueperella pecoris</name>
    <dbReference type="NCBI Taxonomy" id="2733571"/>
    <lineage>
        <taxon>Bacteria</taxon>
        <taxon>Bacillati</taxon>
        <taxon>Actinomycetota</taxon>
        <taxon>Actinomycetes</taxon>
        <taxon>Actinomycetales</taxon>
        <taxon>Actinomycetaceae</taxon>
        <taxon>Trueperella</taxon>
    </lineage>
</organism>
<gene>
    <name evidence="2" type="ORF">INS88_00780</name>
</gene>
<evidence type="ECO:0000313" key="2">
    <source>
        <dbReference type="EMBL" id="QOR45807.1"/>
    </source>
</evidence>
<name>A0A7M1QXA6_9ACTO</name>
<dbReference type="Proteomes" id="UP000595053">
    <property type="component" value="Chromosome"/>
</dbReference>
<feature type="domain" description="DUF4126" evidence="1">
    <location>
        <begin position="3"/>
        <end position="185"/>
    </location>
</feature>
<evidence type="ECO:0000259" key="1">
    <source>
        <dbReference type="Pfam" id="PF13548"/>
    </source>
</evidence>
<dbReference type="EMBL" id="CP063213">
    <property type="protein sequence ID" value="QOR45807.1"/>
    <property type="molecule type" value="Genomic_DNA"/>
</dbReference>
<sequence>MDLLSATGLAGAAGLNAYIPLLIFGLLARFSDAVTLPSGWQWLADPVLLTVVALLLAVEVIADKIPVVDTVNDVIQTAIRPASGGLVFASGLDAYGRTSTVSSGSVFSEPKTWVAIGAGVIIAFIMHALKATARPAVNAGTLGTGAAVMSTAEDTTSVGLSLAAIFVPILAGLAIVVVIGGFALLAYKAITWNNARKRGKGSGLPYEPADPHS</sequence>
<dbReference type="RefSeq" id="WP_197551273.1">
    <property type="nucleotide sequence ID" value="NZ_CP063213.1"/>
</dbReference>
<dbReference type="Pfam" id="PF13548">
    <property type="entry name" value="DUF4126"/>
    <property type="match status" value="1"/>
</dbReference>
<keyword evidence="3" id="KW-1185">Reference proteome</keyword>
<proteinExistence type="predicted"/>
<accession>A0A7M1QXA6</accession>
<dbReference type="InterPro" id="IPR025196">
    <property type="entry name" value="DUF4126"/>
</dbReference>
<dbReference type="AlphaFoldDB" id="A0A7M1QXA6"/>
<accession>A0A8A5UFY6</accession>